<evidence type="ECO:0000313" key="10">
    <source>
        <dbReference type="Proteomes" id="UP000708208"/>
    </source>
</evidence>
<accession>A0A8J2NMH8</accession>
<comment type="caution">
    <text evidence="9">The sequence shown here is derived from an EMBL/GenBank/DDBJ whole genome shotgun (WGS) entry which is preliminary data.</text>
</comment>
<dbReference type="PANTHER" id="PTHR11923:SF51">
    <property type="entry name" value="LYSOSOME MEMBRANE PROTEIN 2"/>
    <property type="match status" value="1"/>
</dbReference>
<keyword evidence="6 8" id="KW-0472">Membrane</keyword>
<organism evidence="9 10">
    <name type="scientific">Allacma fusca</name>
    <dbReference type="NCBI Taxonomy" id="39272"/>
    <lineage>
        <taxon>Eukaryota</taxon>
        <taxon>Metazoa</taxon>
        <taxon>Ecdysozoa</taxon>
        <taxon>Arthropoda</taxon>
        <taxon>Hexapoda</taxon>
        <taxon>Collembola</taxon>
        <taxon>Symphypleona</taxon>
        <taxon>Sminthuridae</taxon>
        <taxon>Allacma</taxon>
    </lineage>
</organism>
<keyword evidence="7" id="KW-0325">Glycoprotein</keyword>
<proteinExistence type="inferred from homology"/>
<evidence type="ECO:0000256" key="3">
    <source>
        <dbReference type="ARBA" id="ARBA00022475"/>
    </source>
</evidence>
<keyword evidence="4 8" id="KW-0812">Transmembrane</keyword>
<evidence type="ECO:0000256" key="1">
    <source>
        <dbReference type="ARBA" id="ARBA00004236"/>
    </source>
</evidence>
<dbReference type="Pfam" id="PF01130">
    <property type="entry name" value="CD36"/>
    <property type="match status" value="1"/>
</dbReference>
<protein>
    <submittedName>
        <fullName evidence="9">Uncharacterized protein</fullName>
    </submittedName>
</protein>
<name>A0A8J2NMH8_9HEXA</name>
<dbReference type="Proteomes" id="UP000708208">
    <property type="component" value="Unassembled WGS sequence"/>
</dbReference>
<keyword evidence="3" id="KW-1003">Cell membrane</keyword>
<evidence type="ECO:0000256" key="6">
    <source>
        <dbReference type="ARBA" id="ARBA00023136"/>
    </source>
</evidence>
<keyword evidence="10" id="KW-1185">Reference proteome</keyword>
<comment type="subcellular location">
    <subcellularLocation>
        <location evidence="1">Cell membrane</location>
    </subcellularLocation>
</comment>
<evidence type="ECO:0000256" key="5">
    <source>
        <dbReference type="ARBA" id="ARBA00022989"/>
    </source>
</evidence>
<dbReference type="GO" id="GO:0005886">
    <property type="term" value="C:plasma membrane"/>
    <property type="evidence" value="ECO:0007669"/>
    <property type="project" value="UniProtKB-SubCell"/>
</dbReference>
<keyword evidence="5 8" id="KW-1133">Transmembrane helix</keyword>
<dbReference type="EMBL" id="CAJVCH010029870">
    <property type="protein sequence ID" value="CAG7707906.1"/>
    <property type="molecule type" value="Genomic_DNA"/>
</dbReference>
<dbReference type="OrthoDB" id="195015at2759"/>
<gene>
    <name evidence="9" type="ORF">AFUS01_LOCUS4749</name>
</gene>
<dbReference type="PANTHER" id="PTHR11923">
    <property type="entry name" value="SCAVENGER RECEPTOR CLASS B TYPE-1 SR-B1"/>
    <property type="match status" value="1"/>
</dbReference>
<dbReference type="AlphaFoldDB" id="A0A8J2NMH8"/>
<feature type="transmembrane region" description="Helical" evidence="8">
    <location>
        <begin position="95"/>
        <end position="119"/>
    </location>
</feature>
<dbReference type="GO" id="GO:0005737">
    <property type="term" value="C:cytoplasm"/>
    <property type="evidence" value="ECO:0007669"/>
    <property type="project" value="TreeGrafter"/>
</dbReference>
<comment type="similarity">
    <text evidence="2">Belongs to the CD36 family.</text>
</comment>
<reference evidence="9" key="1">
    <citation type="submission" date="2021-06" db="EMBL/GenBank/DDBJ databases">
        <authorList>
            <person name="Hodson N. C."/>
            <person name="Mongue J. A."/>
            <person name="Jaron S. K."/>
        </authorList>
    </citation>
    <scope>NUCLEOTIDE SEQUENCE</scope>
</reference>
<evidence type="ECO:0000313" key="9">
    <source>
        <dbReference type="EMBL" id="CAG7707906.1"/>
    </source>
</evidence>
<evidence type="ECO:0000256" key="4">
    <source>
        <dbReference type="ARBA" id="ARBA00022692"/>
    </source>
</evidence>
<evidence type="ECO:0000256" key="2">
    <source>
        <dbReference type="ARBA" id="ARBA00010532"/>
    </source>
</evidence>
<evidence type="ECO:0000256" key="7">
    <source>
        <dbReference type="ARBA" id="ARBA00023180"/>
    </source>
</evidence>
<dbReference type="GO" id="GO:0005044">
    <property type="term" value="F:scavenger receptor activity"/>
    <property type="evidence" value="ECO:0007669"/>
    <property type="project" value="TreeGrafter"/>
</dbReference>
<sequence length="138" mass="15462">MPHFIKASKRLQDGVDGLNPNRTGVEIELIVEPNSGALLRIAKKLQLITEFQRLPGITAFKNITEAIIPIFWGEEVAEQSEEDISDIKKRLVGPLALIQILQPTVLGFLVFSLVLGIFFRLCNDKSKETLFELDAMKT</sequence>
<dbReference type="InterPro" id="IPR002159">
    <property type="entry name" value="CD36_fam"/>
</dbReference>
<evidence type="ECO:0000256" key="8">
    <source>
        <dbReference type="SAM" id="Phobius"/>
    </source>
</evidence>